<evidence type="ECO:0000259" key="4">
    <source>
        <dbReference type="SMART" id="SM00984"/>
    </source>
</evidence>
<feature type="domain" description="UDP-glucose/GDP-mannose dehydrogenase C-terminal" evidence="4">
    <location>
        <begin position="327"/>
        <end position="422"/>
    </location>
</feature>
<comment type="similarity">
    <text evidence="3">Belongs to the UDP-glucose/GDP-mannose dehydrogenase family.</text>
</comment>
<evidence type="ECO:0000256" key="3">
    <source>
        <dbReference type="PIRNR" id="PIRNR000124"/>
    </source>
</evidence>
<dbReference type="Pfam" id="PF00984">
    <property type="entry name" value="UDPG_MGDP_dh"/>
    <property type="match status" value="1"/>
</dbReference>
<dbReference type="AlphaFoldDB" id="A0A0S8JUQ9"/>
<dbReference type="PANTHER" id="PTHR43491:SF1">
    <property type="entry name" value="UDP-N-ACETYL-D-MANNOSAMINE DEHYDROGENASE"/>
    <property type="match status" value="1"/>
</dbReference>
<organism evidence="5 6">
    <name type="scientific">candidate division WOR_3 bacterium SM1_77</name>
    <dbReference type="NCBI Taxonomy" id="1703778"/>
    <lineage>
        <taxon>Bacteria</taxon>
        <taxon>Bacteria division WOR-3</taxon>
    </lineage>
</organism>
<comment type="caution">
    <text evidence="5">The sequence shown here is derived from an EMBL/GenBank/DDBJ whole genome shotgun (WGS) entry which is preliminary data.</text>
</comment>
<dbReference type="GO" id="GO:0051287">
    <property type="term" value="F:NAD binding"/>
    <property type="evidence" value="ECO:0007669"/>
    <property type="project" value="InterPro"/>
</dbReference>
<dbReference type="EMBL" id="LJVE01000115">
    <property type="protein sequence ID" value="KPL13248.1"/>
    <property type="molecule type" value="Genomic_DNA"/>
</dbReference>
<keyword evidence="1" id="KW-0560">Oxidoreductase</keyword>
<accession>A0A0S8JUQ9</accession>
<dbReference type="PANTHER" id="PTHR43491">
    <property type="entry name" value="UDP-N-ACETYL-D-MANNOSAMINE DEHYDROGENASE"/>
    <property type="match status" value="1"/>
</dbReference>
<evidence type="ECO:0000256" key="1">
    <source>
        <dbReference type="ARBA" id="ARBA00023002"/>
    </source>
</evidence>
<sequence>MLKNLIKTKEAKIGVIGLGYVGLPLAIEIAAKGFRIIGIDIDEDRVKKVNNGVSFISDVESSILKKYVSQKLIRATTDQSQLARCDVILICVPTPVNINKEPDLMPVIQTTEWIAKHSHREQLIILKSTTYPETTERVLLPILAKSGLKVGKDFFLAFCPERIDPGNKRYGVVNTPVIIGGVTRECTEIAAFFYQQFVENIVVVSSARAAEMTKILENTFRNVNIALVNEFAQLCERMGGIDIWEVIEAAKTKPFGFMPFYPGPGVGGHCIPIDPYYLSWKAREYDFHTVFIELSARINEEMPYFVVNKTINVLSTAGVCPNKAKVLLLGMAFKRDISDLRDSPAIRVYHIIKPRVGTVHYNDPHVPELRVDGQSIKSVQITPANIRKYDAVVILTDHSAYDYAMIVKNARLIVDTRNAVKDGPRVFKLGARPD</sequence>
<gene>
    <name evidence="5" type="ORF">AMJ74_05590</name>
</gene>
<evidence type="ECO:0000313" key="5">
    <source>
        <dbReference type="EMBL" id="KPL13248.1"/>
    </source>
</evidence>
<dbReference type="Proteomes" id="UP000050975">
    <property type="component" value="Unassembled WGS sequence"/>
</dbReference>
<dbReference type="PIRSF" id="PIRSF500136">
    <property type="entry name" value="UDP_ManNAc_DH"/>
    <property type="match status" value="1"/>
</dbReference>
<dbReference type="PATRIC" id="fig|1703778.3.peg.884"/>
<dbReference type="NCBIfam" id="TIGR03026">
    <property type="entry name" value="NDP-sugDHase"/>
    <property type="match status" value="1"/>
</dbReference>
<dbReference type="Gene3D" id="3.40.50.720">
    <property type="entry name" value="NAD(P)-binding Rossmann-like Domain"/>
    <property type="match status" value="2"/>
</dbReference>
<dbReference type="InterPro" id="IPR001732">
    <property type="entry name" value="UDP-Glc/GDP-Man_DH_N"/>
</dbReference>
<dbReference type="PIRSF" id="PIRSF000124">
    <property type="entry name" value="UDPglc_GDPman_dh"/>
    <property type="match status" value="1"/>
</dbReference>
<dbReference type="Pfam" id="PF03720">
    <property type="entry name" value="UDPG_MGDP_dh_C"/>
    <property type="match status" value="1"/>
</dbReference>
<proteinExistence type="inferred from homology"/>
<dbReference type="InterPro" id="IPR014026">
    <property type="entry name" value="UDP-Glc/GDP-Man_DH_dimer"/>
</dbReference>
<dbReference type="SUPFAM" id="SSF51735">
    <property type="entry name" value="NAD(P)-binding Rossmann-fold domains"/>
    <property type="match status" value="1"/>
</dbReference>
<dbReference type="Pfam" id="PF03721">
    <property type="entry name" value="UDPG_MGDP_dh_N"/>
    <property type="match status" value="1"/>
</dbReference>
<dbReference type="SUPFAM" id="SSF52413">
    <property type="entry name" value="UDP-glucose/GDP-mannose dehydrogenase C-terminal domain"/>
    <property type="match status" value="1"/>
</dbReference>
<protein>
    <submittedName>
        <fullName evidence="5">UDP-N-acetyl-D-glucosamine dehydrogenase</fullName>
    </submittedName>
</protein>
<dbReference type="GO" id="GO:0016628">
    <property type="term" value="F:oxidoreductase activity, acting on the CH-CH group of donors, NAD or NADP as acceptor"/>
    <property type="evidence" value="ECO:0007669"/>
    <property type="project" value="InterPro"/>
</dbReference>
<evidence type="ECO:0000256" key="2">
    <source>
        <dbReference type="ARBA" id="ARBA00023027"/>
    </source>
</evidence>
<dbReference type="GO" id="GO:0000271">
    <property type="term" value="P:polysaccharide biosynthetic process"/>
    <property type="evidence" value="ECO:0007669"/>
    <property type="project" value="InterPro"/>
</dbReference>
<keyword evidence="2" id="KW-0520">NAD</keyword>
<dbReference type="InterPro" id="IPR028359">
    <property type="entry name" value="UDP_ManNAc/GlcNAc_DH"/>
</dbReference>
<dbReference type="InterPro" id="IPR017476">
    <property type="entry name" value="UDP-Glc/GDP-Man"/>
</dbReference>
<dbReference type="SUPFAM" id="SSF48179">
    <property type="entry name" value="6-phosphogluconate dehydrogenase C-terminal domain-like"/>
    <property type="match status" value="1"/>
</dbReference>
<evidence type="ECO:0000313" key="6">
    <source>
        <dbReference type="Proteomes" id="UP000050975"/>
    </source>
</evidence>
<dbReference type="GO" id="GO:0016616">
    <property type="term" value="F:oxidoreductase activity, acting on the CH-OH group of donors, NAD or NADP as acceptor"/>
    <property type="evidence" value="ECO:0007669"/>
    <property type="project" value="InterPro"/>
</dbReference>
<dbReference type="InterPro" id="IPR014027">
    <property type="entry name" value="UDP-Glc/GDP-Man_DH_C"/>
</dbReference>
<dbReference type="InterPro" id="IPR008927">
    <property type="entry name" value="6-PGluconate_DH-like_C_sf"/>
</dbReference>
<reference evidence="5 6" key="1">
    <citation type="journal article" date="2015" name="Microbiome">
        <title>Genomic resolution of linkages in carbon, nitrogen, and sulfur cycling among widespread estuary sediment bacteria.</title>
        <authorList>
            <person name="Baker B.J."/>
            <person name="Lazar C.S."/>
            <person name="Teske A.P."/>
            <person name="Dick G.J."/>
        </authorList>
    </citation>
    <scope>NUCLEOTIDE SEQUENCE [LARGE SCALE GENOMIC DNA]</scope>
    <source>
        <strain evidence="5">SM1_77</strain>
    </source>
</reference>
<name>A0A0S8JUQ9_UNCW3</name>
<dbReference type="SMART" id="SM00984">
    <property type="entry name" value="UDPG_MGDP_dh_C"/>
    <property type="match status" value="1"/>
</dbReference>
<dbReference type="InterPro" id="IPR036220">
    <property type="entry name" value="UDP-Glc/GDP-Man_DH_C_sf"/>
</dbReference>
<dbReference type="InterPro" id="IPR036291">
    <property type="entry name" value="NAD(P)-bd_dom_sf"/>
</dbReference>